<evidence type="ECO:0000313" key="7">
    <source>
        <dbReference type="EnsemblPlants" id="AUR62022655-RA:cds"/>
    </source>
</evidence>
<dbReference type="Pfam" id="PF00854">
    <property type="entry name" value="PTR2"/>
    <property type="match status" value="2"/>
</dbReference>
<dbReference type="GO" id="GO:0016020">
    <property type="term" value="C:membrane"/>
    <property type="evidence" value="ECO:0007669"/>
    <property type="project" value="UniProtKB-SubCell"/>
</dbReference>
<keyword evidence="5 6" id="KW-0472">Membrane</keyword>
<dbReference type="EnsemblPlants" id="AUR62022655-RA">
    <property type="protein sequence ID" value="AUR62022655-RA:cds"/>
    <property type="gene ID" value="AUR62022655"/>
</dbReference>
<evidence type="ECO:0000256" key="2">
    <source>
        <dbReference type="ARBA" id="ARBA00005982"/>
    </source>
</evidence>
<evidence type="ECO:0000256" key="3">
    <source>
        <dbReference type="ARBA" id="ARBA00022692"/>
    </source>
</evidence>
<feature type="transmembrane region" description="Helical" evidence="6">
    <location>
        <begin position="133"/>
        <end position="152"/>
    </location>
</feature>
<keyword evidence="3 6" id="KW-0812">Transmembrane</keyword>
<evidence type="ECO:0000256" key="4">
    <source>
        <dbReference type="ARBA" id="ARBA00022989"/>
    </source>
</evidence>
<feature type="transmembrane region" description="Helical" evidence="6">
    <location>
        <begin position="255"/>
        <end position="276"/>
    </location>
</feature>
<dbReference type="InterPro" id="IPR036259">
    <property type="entry name" value="MFS_trans_sf"/>
</dbReference>
<evidence type="ECO:0000256" key="5">
    <source>
        <dbReference type="ARBA" id="ARBA00023136"/>
    </source>
</evidence>
<name>A0A803M356_CHEQI</name>
<dbReference type="InterPro" id="IPR000109">
    <property type="entry name" value="POT_fam"/>
</dbReference>
<evidence type="ECO:0000256" key="6">
    <source>
        <dbReference type="SAM" id="Phobius"/>
    </source>
</evidence>
<keyword evidence="4 6" id="KW-1133">Transmembrane helix</keyword>
<accession>A0A803M356</accession>
<dbReference type="Gene3D" id="1.20.1250.20">
    <property type="entry name" value="MFS general substrate transporter like domains"/>
    <property type="match status" value="2"/>
</dbReference>
<dbReference type="PANTHER" id="PTHR11654">
    <property type="entry name" value="OLIGOPEPTIDE TRANSPORTER-RELATED"/>
    <property type="match status" value="1"/>
</dbReference>
<dbReference type="GO" id="GO:0022857">
    <property type="term" value="F:transmembrane transporter activity"/>
    <property type="evidence" value="ECO:0007669"/>
    <property type="project" value="InterPro"/>
</dbReference>
<evidence type="ECO:0000256" key="1">
    <source>
        <dbReference type="ARBA" id="ARBA00004141"/>
    </source>
</evidence>
<feature type="transmembrane region" description="Helical" evidence="6">
    <location>
        <begin position="101"/>
        <end position="121"/>
    </location>
</feature>
<evidence type="ECO:0000313" key="8">
    <source>
        <dbReference type="Proteomes" id="UP000596660"/>
    </source>
</evidence>
<reference evidence="7" key="1">
    <citation type="journal article" date="2017" name="Nature">
        <title>The genome of Chenopodium quinoa.</title>
        <authorList>
            <person name="Jarvis D.E."/>
            <person name="Ho Y.S."/>
            <person name="Lightfoot D.J."/>
            <person name="Schmoeckel S.M."/>
            <person name="Li B."/>
            <person name="Borm T.J.A."/>
            <person name="Ohyanagi H."/>
            <person name="Mineta K."/>
            <person name="Michell C.T."/>
            <person name="Saber N."/>
            <person name="Kharbatia N.M."/>
            <person name="Rupper R.R."/>
            <person name="Sharp A.R."/>
            <person name="Dally N."/>
            <person name="Boughton B.A."/>
            <person name="Woo Y.H."/>
            <person name="Gao G."/>
            <person name="Schijlen E.G.W.M."/>
            <person name="Guo X."/>
            <person name="Momin A.A."/>
            <person name="Negrao S."/>
            <person name="Al-Babili S."/>
            <person name="Gehring C."/>
            <person name="Roessner U."/>
            <person name="Jung C."/>
            <person name="Murphy K."/>
            <person name="Arold S.T."/>
            <person name="Gojobori T."/>
            <person name="van der Linden C.G."/>
            <person name="van Loo E.N."/>
            <person name="Jellen E.N."/>
            <person name="Maughan P.J."/>
            <person name="Tester M."/>
        </authorList>
    </citation>
    <scope>NUCLEOTIDE SEQUENCE [LARGE SCALE GENOMIC DNA]</scope>
    <source>
        <strain evidence="7">cv. PI 614886</strain>
    </source>
</reference>
<feature type="transmembrane region" description="Helical" evidence="6">
    <location>
        <begin position="369"/>
        <end position="388"/>
    </location>
</feature>
<dbReference type="Gramene" id="AUR62022655-RA">
    <property type="protein sequence ID" value="AUR62022655-RA:cds"/>
    <property type="gene ID" value="AUR62022655"/>
</dbReference>
<feature type="transmembrane region" description="Helical" evidence="6">
    <location>
        <begin position="172"/>
        <end position="194"/>
    </location>
</feature>
<reference evidence="7" key="2">
    <citation type="submission" date="2021-03" db="UniProtKB">
        <authorList>
            <consortium name="EnsemblPlants"/>
        </authorList>
    </citation>
    <scope>IDENTIFICATION</scope>
</reference>
<feature type="transmembrane region" description="Helical" evidence="6">
    <location>
        <begin position="288"/>
        <end position="309"/>
    </location>
</feature>
<feature type="transmembrane region" description="Helical" evidence="6">
    <location>
        <begin position="329"/>
        <end position="349"/>
    </location>
</feature>
<feature type="transmembrane region" description="Helical" evidence="6">
    <location>
        <begin position="215"/>
        <end position="235"/>
    </location>
</feature>
<proteinExistence type="inferred from homology"/>
<sequence length="431" mass="47871">MLGAGLPTWYLQYRLRSFLTSIKAWSNVPSTILREDQRQLSLSFSLTHPFLWWDNKNNKKKQSLAQLTINTVLPSDPSMDKGLSLLSSSQSTAVAASSINAWSGVGCLLTILGAVIADSFVGNKSDVEEAKAVLRLFPIWATTLVFAIIFSQPTTFFTKQGITLDRTPGSNFSIPAATLMSFNGICIISFIPIYDCVLVPMARKLTRKPTGISMLQRIGIGLFLSIFIMVIAAVTEKKRLQTAAQHGLIDLPNEIIPMIIWWLLPQYALFGISEVFTMIGLSIGSNFFIPAAALQCAVYICIFICIPIYDRMLVPVARRLTGKPAGISMLQRIGTGLFISIFTMVVAAVTKKKRLMTALQRGLIDRPDVTIPMSIWWLLPQYVVFGIAEESRHQRNIMQKIRSLTGSFHCFSLSTLGPDRADLRLRIWSGN</sequence>
<comment type="subcellular location">
    <subcellularLocation>
        <location evidence="1">Membrane</location>
        <topology evidence="1">Multi-pass membrane protein</topology>
    </subcellularLocation>
</comment>
<keyword evidence="8" id="KW-1185">Reference proteome</keyword>
<dbReference type="AlphaFoldDB" id="A0A803M356"/>
<protein>
    <submittedName>
        <fullName evidence="7">Uncharacterized protein</fullName>
    </submittedName>
</protein>
<dbReference type="Proteomes" id="UP000596660">
    <property type="component" value="Unplaced"/>
</dbReference>
<organism evidence="7 8">
    <name type="scientific">Chenopodium quinoa</name>
    <name type="common">Quinoa</name>
    <dbReference type="NCBI Taxonomy" id="63459"/>
    <lineage>
        <taxon>Eukaryota</taxon>
        <taxon>Viridiplantae</taxon>
        <taxon>Streptophyta</taxon>
        <taxon>Embryophyta</taxon>
        <taxon>Tracheophyta</taxon>
        <taxon>Spermatophyta</taxon>
        <taxon>Magnoliopsida</taxon>
        <taxon>eudicotyledons</taxon>
        <taxon>Gunneridae</taxon>
        <taxon>Pentapetalae</taxon>
        <taxon>Caryophyllales</taxon>
        <taxon>Chenopodiaceae</taxon>
        <taxon>Chenopodioideae</taxon>
        <taxon>Atripliceae</taxon>
        <taxon>Chenopodium</taxon>
    </lineage>
</organism>
<comment type="similarity">
    <text evidence="2">Belongs to the major facilitator superfamily. Proton-dependent oligopeptide transporter (POT/PTR) (TC 2.A.17) family.</text>
</comment>